<proteinExistence type="predicted"/>
<evidence type="ECO:0000313" key="2">
    <source>
        <dbReference type="Proteomes" id="UP000573729"/>
    </source>
</evidence>
<dbReference type="EMBL" id="JACHMD010000001">
    <property type="protein sequence ID" value="MBB4666445.1"/>
    <property type="molecule type" value="Genomic_DNA"/>
</dbReference>
<accession>A0A7W7BPJ5</accession>
<name>A0A7W7BPJ5_9MICO</name>
<protein>
    <submittedName>
        <fullName evidence="1">Uncharacterized protein</fullName>
    </submittedName>
</protein>
<dbReference type="Proteomes" id="UP000573729">
    <property type="component" value="Unassembled WGS sequence"/>
</dbReference>
<keyword evidence="2" id="KW-1185">Reference proteome</keyword>
<sequence length="88" mass="9346">MHHIGIDAMTLTEVRDAAAAEGRSTADFYRRHSDFSARVMTSAGSSSSTEAIRRSAELLAVDSTLWGGYISGVRVDGSNVRDTAGVGR</sequence>
<organism evidence="1 2">
    <name type="scientific">Microbacterium marinum</name>
    <dbReference type="NCBI Taxonomy" id="421115"/>
    <lineage>
        <taxon>Bacteria</taxon>
        <taxon>Bacillati</taxon>
        <taxon>Actinomycetota</taxon>
        <taxon>Actinomycetes</taxon>
        <taxon>Micrococcales</taxon>
        <taxon>Microbacteriaceae</taxon>
        <taxon>Microbacterium</taxon>
    </lineage>
</organism>
<comment type="caution">
    <text evidence="1">The sequence shown here is derived from an EMBL/GenBank/DDBJ whole genome shotgun (WGS) entry which is preliminary data.</text>
</comment>
<dbReference type="AlphaFoldDB" id="A0A7W7BPJ5"/>
<dbReference type="RefSeq" id="WP_184216045.1">
    <property type="nucleotide sequence ID" value="NZ_JACHMD010000001.1"/>
</dbReference>
<gene>
    <name evidence="1" type="ORF">BKA24_001154</name>
</gene>
<reference evidence="1 2" key="1">
    <citation type="submission" date="2020-08" db="EMBL/GenBank/DDBJ databases">
        <title>Sequencing the genomes of 1000 actinobacteria strains.</title>
        <authorList>
            <person name="Klenk H.-P."/>
        </authorList>
    </citation>
    <scope>NUCLEOTIDE SEQUENCE [LARGE SCALE GENOMIC DNA]</scope>
    <source>
        <strain evidence="1 2">DSM 24947</strain>
    </source>
</reference>
<evidence type="ECO:0000313" key="1">
    <source>
        <dbReference type="EMBL" id="MBB4666445.1"/>
    </source>
</evidence>